<reference evidence="6" key="1">
    <citation type="submission" date="2015-08" db="EMBL/GenBank/DDBJ databases">
        <title>Complete DNA Sequence of Pseudomonas syringae pv. actinidiae, the Causal Agent of Kiwifruit Canker Disease.</title>
        <authorList>
            <person name="Rikkerink E.H.A."/>
            <person name="Fineran P.C."/>
        </authorList>
    </citation>
    <scope>NUCLEOTIDE SEQUENCE</scope>
    <source>
        <strain evidence="6">DSM 13666</strain>
    </source>
</reference>
<proteinExistence type="predicted"/>
<comment type="caution">
    <text evidence="6">The sequence shown here is derived from an EMBL/GenBank/DDBJ whole genome shotgun (WGS) entry which is preliminary data.</text>
</comment>
<keyword evidence="2 5" id="KW-0812">Transmembrane</keyword>
<evidence type="ECO:0000313" key="6">
    <source>
        <dbReference type="EMBL" id="KOO38918.1"/>
    </source>
</evidence>
<dbReference type="PANTHER" id="PTHR39157">
    <property type="entry name" value="INTEGRAL MEMBRANE PROTEIN-RELATED"/>
    <property type="match status" value="1"/>
</dbReference>
<keyword evidence="3 5" id="KW-1133">Transmembrane helix</keyword>
<dbReference type="EMBL" id="LILD01000001">
    <property type="protein sequence ID" value="KOO38918.1"/>
    <property type="molecule type" value="Genomic_DNA"/>
</dbReference>
<keyword evidence="4 5" id="KW-0472">Membrane</keyword>
<protein>
    <submittedName>
        <fullName evidence="6">Crp/Fnr family transcriptional regulator</fullName>
    </submittedName>
</protein>
<dbReference type="PATRIC" id="fig|136160.3.peg.2057"/>
<dbReference type="RefSeq" id="WP_010898409.1">
    <property type="nucleotide sequence ID" value="NZ_JARMVW010000012.1"/>
</dbReference>
<comment type="subcellular location">
    <subcellularLocation>
        <location evidence="1">Membrane</location>
        <topology evidence="1">Multi-pass membrane protein</topology>
    </subcellularLocation>
</comment>
<accession>A0A0M0KKJ7</accession>
<evidence type="ECO:0000256" key="5">
    <source>
        <dbReference type="SAM" id="Phobius"/>
    </source>
</evidence>
<sequence>MIMKFLRENVYAASLITVLRLYIGWQWLTAGWGKVTEGFSAEGYLFGVVGNEAVLEQYPRYHTFIEHVALPNADTFSFMVAWGELLVGLGLLLGVLTTAAAFFGLMMNFSFLFAGTISSNPWMILLTIFISVAGANAGRFGGDRYVLPFIREKLQKNRLEQKSSITSSDKLAS</sequence>
<feature type="transmembrane region" description="Helical" evidence="5">
    <location>
        <begin position="111"/>
        <end position="135"/>
    </location>
</feature>
<evidence type="ECO:0000256" key="2">
    <source>
        <dbReference type="ARBA" id="ARBA00022692"/>
    </source>
</evidence>
<dbReference type="Pfam" id="PF07681">
    <property type="entry name" value="DoxX"/>
    <property type="match status" value="1"/>
</dbReference>
<gene>
    <name evidence="6" type="ORF">AMD02_08595</name>
</gene>
<evidence type="ECO:0000256" key="3">
    <source>
        <dbReference type="ARBA" id="ARBA00022989"/>
    </source>
</evidence>
<dbReference type="AlphaFoldDB" id="A0A0M0KKJ7"/>
<feature type="transmembrane region" description="Helical" evidence="5">
    <location>
        <begin position="85"/>
        <end position="105"/>
    </location>
</feature>
<organism evidence="6">
    <name type="scientific">Halalkalibacterium halodurans</name>
    <name type="common">Bacillus halodurans</name>
    <dbReference type="NCBI Taxonomy" id="86665"/>
    <lineage>
        <taxon>Bacteria</taxon>
        <taxon>Bacillati</taxon>
        <taxon>Bacillota</taxon>
        <taxon>Bacilli</taxon>
        <taxon>Bacillales</taxon>
        <taxon>Bacillaceae</taxon>
        <taxon>Halalkalibacterium (ex Joshi et al. 2022)</taxon>
    </lineage>
</organism>
<name>A0A0M0KKJ7_ALKHA</name>
<evidence type="ECO:0000256" key="4">
    <source>
        <dbReference type="ARBA" id="ARBA00023136"/>
    </source>
</evidence>
<dbReference type="InterPro" id="IPR032808">
    <property type="entry name" value="DoxX"/>
</dbReference>
<dbReference type="PANTHER" id="PTHR39157:SF1">
    <property type="entry name" value="DOXX FAMILY PROTEIN"/>
    <property type="match status" value="1"/>
</dbReference>
<evidence type="ECO:0000256" key="1">
    <source>
        <dbReference type="ARBA" id="ARBA00004141"/>
    </source>
</evidence>
<dbReference type="GO" id="GO:0016020">
    <property type="term" value="C:membrane"/>
    <property type="evidence" value="ECO:0007669"/>
    <property type="project" value="UniProtKB-SubCell"/>
</dbReference>
<dbReference type="OMA" id="LGYEWMT"/>